<dbReference type="AlphaFoldDB" id="A0A804JUX2"/>
<dbReference type="Gene3D" id="1.20.1280.50">
    <property type="match status" value="1"/>
</dbReference>
<sequence>MHEMEKKMKKKRMAARTTSLKIGKRQLCHGKCSRYSLPDDLLVQILSRLPVKSTLRFRCVSKEWLALLSDRGPYSIRYLCPTMCGFFYRRSHLAGSWQYAAIHPFKDHRFDLDKLISHLPDHRNLSLLDSCHGLLLLGCREGRSYKSMIVCNPFRNDEINWVTIHMNTAVKQLPLQRKFISAKLVSHRASRSFKCLLFFEDYRLNELDAESNFWCTVLYSNRGQSHHIYQIPPHVPPPFDLYDVAFDNNYLKGCIIQEDKKDHLISSALNERRNGRVRSLVGVSRGLAHFAFCDEHELHIWILEREDGKRVWKPKHNCSSQPLIKQHKESHRHHKHEGNERVYSILPLGFHPDLDIIFLQIEWRIYSLHLGSGSMDEVAGERGANPESEMFLFHPFTMDPSTGLGERREYHMGLIPILSRLPVKSTLRFRCVSKEWLALLSDPGPYSVRYLCPTICGFFYRRPHLAGSWQYAPIHPYKDHHLDLNNLTSHLPDHCNLNLLDSCNGLLLLGCRENRSYKSMIICNPFRNDETNWVTIHINGALKRLSPLRHFVSAKLMTHRVSPHFKCALLFGDYHFNEWGIETIIWYTMLSCDRGQSHNINHLSQDVSPMFDIYDIAFGDDYPKLCIVREDEIDNVMCFALNKSWTGRVRTLLGVSRGLAHFAFCDDHELHIYILVKEDGERVWKLKHTCSSQPLIKQHKELHRYREDEDSERVYSILPLGFHPDLDVIFLQIEWRIYSFHLSSGSLDEVAGERGANPAGEKFLFHSFTMDPSASLGERREYHMGLPEMDP</sequence>
<dbReference type="PROSITE" id="PS50181">
    <property type="entry name" value="FBOX"/>
    <property type="match status" value="1"/>
</dbReference>
<dbReference type="InParanoid" id="A0A804JUX2"/>
<dbReference type="PANTHER" id="PTHR35546:SF130">
    <property type="entry name" value="EXPRESSED PROTEIN"/>
    <property type="match status" value="1"/>
</dbReference>
<dbReference type="EMBL" id="HG996473">
    <property type="protein sequence ID" value="CAG1856343.1"/>
    <property type="molecule type" value="Genomic_DNA"/>
</dbReference>
<dbReference type="Gramene" id="Ma07_t11950.1">
    <property type="protein sequence ID" value="Ma07_p11950.1"/>
    <property type="gene ID" value="Ma07_g11950"/>
</dbReference>
<reference evidence="2" key="1">
    <citation type="submission" date="2021-03" db="EMBL/GenBank/DDBJ databases">
        <authorList>
            <consortium name="Genoscope - CEA"/>
            <person name="William W."/>
        </authorList>
    </citation>
    <scope>NUCLEOTIDE SEQUENCE</scope>
    <source>
        <strain evidence="2">Doubled-haploid Pahang</strain>
    </source>
</reference>
<reference evidence="3" key="2">
    <citation type="submission" date="2021-05" db="UniProtKB">
        <authorList>
            <consortium name="EnsemblPlants"/>
        </authorList>
    </citation>
    <scope>IDENTIFICATION</scope>
    <source>
        <strain evidence="3">subsp. malaccensis</strain>
    </source>
</reference>
<accession>A0A804JUX2</accession>
<gene>
    <name evidence="2" type="ORF">GSMUA_42950.1</name>
</gene>
<dbReference type="Pfam" id="PF00646">
    <property type="entry name" value="F-box"/>
    <property type="match status" value="2"/>
</dbReference>
<dbReference type="InterPro" id="IPR055290">
    <property type="entry name" value="At3g26010-like"/>
</dbReference>
<dbReference type="InterPro" id="IPR036047">
    <property type="entry name" value="F-box-like_dom_sf"/>
</dbReference>
<dbReference type="EnsemblPlants" id="Ma07_t11950.1">
    <property type="protein sequence ID" value="Ma07_p11950.1"/>
    <property type="gene ID" value="Ma07_g11950"/>
</dbReference>
<keyword evidence="4" id="KW-1185">Reference proteome</keyword>
<evidence type="ECO:0000259" key="1">
    <source>
        <dbReference type="PROSITE" id="PS50181"/>
    </source>
</evidence>
<feature type="domain" description="F-box" evidence="1">
    <location>
        <begin position="31"/>
        <end position="79"/>
    </location>
</feature>
<protein>
    <submittedName>
        <fullName evidence="2">(wild Malaysian banana) hypothetical protein</fullName>
    </submittedName>
</protein>
<dbReference type="SMART" id="SM00256">
    <property type="entry name" value="FBOX"/>
    <property type="match status" value="2"/>
</dbReference>
<evidence type="ECO:0000313" key="4">
    <source>
        <dbReference type="Proteomes" id="UP000012960"/>
    </source>
</evidence>
<dbReference type="Proteomes" id="UP000012960">
    <property type="component" value="Unplaced"/>
</dbReference>
<organism evidence="3 4">
    <name type="scientific">Musa acuminata subsp. malaccensis</name>
    <name type="common">Wild banana</name>
    <name type="synonym">Musa malaccensis</name>
    <dbReference type="NCBI Taxonomy" id="214687"/>
    <lineage>
        <taxon>Eukaryota</taxon>
        <taxon>Viridiplantae</taxon>
        <taxon>Streptophyta</taxon>
        <taxon>Embryophyta</taxon>
        <taxon>Tracheophyta</taxon>
        <taxon>Spermatophyta</taxon>
        <taxon>Magnoliopsida</taxon>
        <taxon>Liliopsida</taxon>
        <taxon>Zingiberales</taxon>
        <taxon>Musaceae</taxon>
        <taxon>Musa</taxon>
    </lineage>
</organism>
<name>A0A804JUX2_MUSAM</name>
<proteinExistence type="predicted"/>
<evidence type="ECO:0000313" key="2">
    <source>
        <dbReference type="EMBL" id="CAG1856343.1"/>
    </source>
</evidence>
<dbReference type="PANTHER" id="PTHR35546">
    <property type="entry name" value="F-BOX PROTEIN INTERACTION DOMAIN PROTEIN-RELATED"/>
    <property type="match status" value="1"/>
</dbReference>
<evidence type="ECO:0000313" key="3">
    <source>
        <dbReference type="EnsemblPlants" id="Ma07_p11950.1"/>
    </source>
</evidence>
<dbReference type="InterPro" id="IPR001810">
    <property type="entry name" value="F-box_dom"/>
</dbReference>
<dbReference type="CDD" id="cd22157">
    <property type="entry name" value="F-box_AtFBW1-like"/>
    <property type="match status" value="1"/>
</dbReference>
<dbReference type="SUPFAM" id="SSF81383">
    <property type="entry name" value="F-box domain"/>
    <property type="match status" value="2"/>
</dbReference>